<evidence type="ECO:0008006" key="13">
    <source>
        <dbReference type="Google" id="ProtNLM"/>
    </source>
</evidence>
<dbReference type="InterPro" id="IPR024079">
    <property type="entry name" value="MetalloPept_cat_dom_sf"/>
</dbReference>
<comment type="cofactor">
    <cofactor evidence="1">
        <name>Zn(2+)</name>
        <dbReference type="ChEBI" id="CHEBI:29105"/>
    </cofactor>
</comment>
<feature type="domain" description="Peptidase M13 C-terminal" evidence="9">
    <location>
        <begin position="473"/>
        <end position="682"/>
    </location>
</feature>
<keyword evidence="12" id="KW-1185">Reference proteome</keyword>
<comment type="caution">
    <text evidence="11">The sequence shown here is derived from an EMBL/GenBank/DDBJ whole genome shotgun (WGS) entry which is preliminary data.</text>
</comment>
<feature type="domain" description="Peptidase M13 N-terminal" evidence="10">
    <location>
        <begin position="37"/>
        <end position="421"/>
    </location>
</feature>
<gene>
    <name evidence="11" type="ORF">Poli38472_013246</name>
</gene>
<dbReference type="Pfam" id="PF01431">
    <property type="entry name" value="Peptidase_M13"/>
    <property type="match status" value="1"/>
</dbReference>
<feature type="signal peptide" evidence="8">
    <location>
        <begin position="1"/>
        <end position="21"/>
    </location>
</feature>
<keyword evidence="5" id="KW-0378">Hydrolase</keyword>
<dbReference type="GO" id="GO:0016485">
    <property type="term" value="P:protein processing"/>
    <property type="evidence" value="ECO:0007669"/>
    <property type="project" value="TreeGrafter"/>
</dbReference>
<dbReference type="GO" id="GO:0046872">
    <property type="term" value="F:metal ion binding"/>
    <property type="evidence" value="ECO:0007669"/>
    <property type="project" value="UniProtKB-KW"/>
</dbReference>
<sequence length="683" mass="75177">MKIFVSSALALAAFAANQAEASYPDEVAKMLDTSANPCDDFFQYTCGGWIKNFTIPSDRQHYSYSFNGIGDRNDAVIQEILKEDWPLIGELWDSCNDLDANTAKGAELLQKDLARIAAVSNKKDLFTVGGDLSSIGPNFFGGVGVSADAKDATKNALYTGAGSIVLPDKSYYTDNSTFADLEADYRKYITTVLTLAGVNSSGGQQGQQGGAANTKFAEDAIINIEKKLAAILPTDEEESDPEKTYNPIKYSEAAAKWPLSFGAIANGLRLLELSSLTESSNVIFGTPAYYDRAEKLIESLDIKDLKVYFSFLYINTYVTYLGQPFLDAQFELFSKKLSGASAIPPRARTCTSAQISFFPDLIGKYYFLKMFDVAREENVKLMVKSLESAMEDHIAKLDWLDDQTRGKAKDKLQKITDLIGHSTQKKSYPFSLERDNYLGNVWAIKNSNWAESLKKIGQPVDRTEWGMSAATVNAYYSPTENQIVFPAAILQPPFYNGGSHPVQNFGAIGAVIGHELTHGFDNSGRHYDGDGNQKEWWTEATAKEFETRAQCMKDQYSSFSAYGDSGKPVGNVNGNLTIGENIADNGGVSLAFDAYHAWAKSGASFDAHGVKDDEVDKLFFISNGQVWCNAIRDGYAKQLLLTDVHAPKRWRVNGVAMNSPEFAKTFNCPAGSKMNPEKKCKLW</sequence>
<evidence type="ECO:0000256" key="4">
    <source>
        <dbReference type="ARBA" id="ARBA00022723"/>
    </source>
</evidence>
<evidence type="ECO:0000313" key="11">
    <source>
        <dbReference type="EMBL" id="TMW55355.1"/>
    </source>
</evidence>
<dbReference type="Pfam" id="PF05649">
    <property type="entry name" value="Peptidase_M13_N"/>
    <property type="match status" value="1"/>
</dbReference>
<evidence type="ECO:0000256" key="3">
    <source>
        <dbReference type="ARBA" id="ARBA00022670"/>
    </source>
</evidence>
<keyword evidence="6" id="KW-0862">Zinc</keyword>
<protein>
    <recommendedName>
        <fullName evidence="13">Endothelin-converting enzyme 1</fullName>
    </recommendedName>
</protein>
<comment type="similarity">
    <text evidence="2">Belongs to the peptidase M13 family.</text>
</comment>
<evidence type="ECO:0000256" key="7">
    <source>
        <dbReference type="ARBA" id="ARBA00023049"/>
    </source>
</evidence>
<dbReference type="GO" id="GO:0004222">
    <property type="term" value="F:metalloendopeptidase activity"/>
    <property type="evidence" value="ECO:0007669"/>
    <property type="project" value="InterPro"/>
</dbReference>
<evidence type="ECO:0000256" key="2">
    <source>
        <dbReference type="ARBA" id="ARBA00007357"/>
    </source>
</evidence>
<evidence type="ECO:0000256" key="6">
    <source>
        <dbReference type="ARBA" id="ARBA00022833"/>
    </source>
</evidence>
<keyword evidence="8" id="KW-0732">Signal</keyword>
<dbReference type="PRINTS" id="PR00786">
    <property type="entry name" value="NEPRILYSIN"/>
</dbReference>
<dbReference type="SUPFAM" id="SSF55486">
    <property type="entry name" value="Metalloproteases ('zincins'), catalytic domain"/>
    <property type="match status" value="1"/>
</dbReference>
<reference evidence="11" key="1">
    <citation type="submission" date="2019-03" db="EMBL/GenBank/DDBJ databases">
        <title>Long read genome sequence of the mycoparasitic Pythium oligandrum ATCC 38472 isolated from sugarbeet rhizosphere.</title>
        <authorList>
            <person name="Gaulin E."/>
        </authorList>
    </citation>
    <scope>NUCLEOTIDE SEQUENCE</scope>
    <source>
        <strain evidence="11">ATCC 38472_TT</strain>
    </source>
</reference>
<organism evidence="11 12">
    <name type="scientific">Pythium oligandrum</name>
    <name type="common">Mycoparasitic fungus</name>
    <dbReference type="NCBI Taxonomy" id="41045"/>
    <lineage>
        <taxon>Eukaryota</taxon>
        <taxon>Sar</taxon>
        <taxon>Stramenopiles</taxon>
        <taxon>Oomycota</taxon>
        <taxon>Peronosporomycetes</taxon>
        <taxon>Pythiales</taxon>
        <taxon>Pythiaceae</taxon>
        <taxon>Pythium</taxon>
    </lineage>
</organism>
<dbReference type="OrthoDB" id="6475849at2759"/>
<dbReference type="GO" id="GO:0005886">
    <property type="term" value="C:plasma membrane"/>
    <property type="evidence" value="ECO:0007669"/>
    <property type="project" value="TreeGrafter"/>
</dbReference>
<dbReference type="PANTHER" id="PTHR11733:SF167">
    <property type="entry name" value="FI17812P1-RELATED"/>
    <property type="match status" value="1"/>
</dbReference>
<dbReference type="InterPro" id="IPR042089">
    <property type="entry name" value="Peptidase_M13_dom_2"/>
</dbReference>
<keyword evidence="7" id="KW-0482">Metalloprotease</keyword>
<dbReference type="InterPro" id="IPR018497">
    <property type="entry name" value="Peptidase_M13_C"/>
</dbReference>
<dbReference type="InterPro" id="IPR008753">
    <property type="entry name" value="Peptidase_M13_N"/>
</dbReference>
<dbReference type="Proteomes" id="UP000794436">
    <property type="component" value="Unassembled WGS sequence"/>
</dbReference>
<dbReference type="Gene3D" id="1.10.1380.10">
    <property type="entry name" value="Neutral endopeptidase , domain2"/>
    <property type="match status" value="1"/>
</dbReference>
<evidence type="ECO:0000259" key="10">
    <source>
        <dbReference type="Pfam" id="PF05649"/>
    </source>
</evidence>
<dbReference type="Gene3D" id="3.40.390.10">
    <property type="entry name" value="Collagenase (Catalytic Domain)"/>
    <property type="match status" value="1"/>
</dbReference>
<feature type="chain" id="PRO_5035432107" description="Endothelin-converting enzyme 1" evidence="8">
    <location>
        <begin position="22"/>
        <end position="683"/>
    </location>
</feature>
<dbReference type="EMBL" id="SPLM01000148">
    <property type="protein sequence ID" value="TMW55355.1"/>
    <property type="molecule type" value="Genomic_DNA"/>
</dbReference>
<dbReference type="CDD" id="cd08662">
    <property type="entry name" value="M13"/>
    <property type="match status" value="1"/>
</dbReference>
<keyword evidence="3" id="KW-0645">Protease</keyword>
<evidence type="ECO:0000313" key="12">
    <source>
        <dbReference type="Proteomes" id="UP000794436"/>
    </source>
</evidence>
<dbReference type="InterPro" id="IPR000718">
    <property type="entry name" value="Peptidase_M13"/>
</dbReference>
<dbReference type="PANTHER" id="PTHR11733">
    <property type="entry name" value="ZINC METALLOPROTEASE FAMILY M13 NEPRILYSIN-RELATED"/>
    <property type="match status" value="1"/>
</dbReference>
<evidence type="ECO:0000256" key="1">
    <source>
        <dbReference type="ARBA" id="ARBA00001947"/>
    </source>
</evidence>
<accession>A0A8K1C2R1</accession>
<evidence type="ECO:0000259" key="9">
    <source>
        <dbReference type="Pfam" id="PF01431"/>
    </source>
</evidence>
<evidence type="ECO:0000256" key="5">
    <source>
        <dbReference type="ARBA" id="ARBA00022801"/>
    </source>
</evidence>
<dbReference type="AlphaFoldDB" id="A0A8K1C2R1"/>
<evidence type="ECO:0000256" key="8">
    <source>
        <dbReference type="SAM" id="SignalP"/>
    </source>
</evidence>
<name>A0A8K1C2R1_PYTOL</name>
<dbReference type="PROSITE" id="PS51885">
    <property type="entry name" value="NEPRILYSIN"/>
    <property type="match status" value="1"/>
</dbReference>
<proteinExistence type="inferred from homology"/>
<keyword evidence="4" id="KW-0479">Metal-binding</keyword>